<keyword evidence="7" id="KW-1185">Reference proteome</keyword>
<organism evidence="5 7">
    <name type="scientific">Gibberella zeae (strain ATCC MYA-4620 / CBS 123657 / FGSC 9075 / NRRL 31084 / PH-1)</name>
    <name type="common">Wheat head blight fungus</name>
    <name type="synonym">Fusarium graminearum</name>
    <dbReference type="NCBI Taxonomy" id="229533"/>
    <lineage>
        <taxon>Eukaryota</taxon>
        <taxon>Fungi</taxon>
        <taxon>Dikarya</taxon>
        <taxon>Ascomycota</taxon>
        <taxon>Pezizomycotina</taxon>
        <taxon>Sordariomycetes</taxon>
        <taxon>Hypocreomycetidae</taxon>
        <taxon>Hypocreales</taxon>
        <taxon>Nectriaceae</taxon>
        <taxon>Fusarium</taxon>
    </lineage>
</organism>
<proteinExistence type="predicted"/>
<evidence type="ECO:0000256" key="2">
    <source>
        <dbReference type="ARBA" id="ARBA00023012"/>
    </source>
</evidence>
<reference evidence="5 7" key="3">
    <citation type="journal article" date="2015" name="BMC Genomics">
        <title>The completed genome sequence of the pathogenic ascomycete fungus Fusarium graminearum.</title>
        <authorList>
            <person name="King R."/>
            <person name="Urban M."/>
            <person name="Hammond-Kosack M.C."/>
            <person name="Hassani-Pak K."/>
            <person name="Hammond-Kosack K.E."/>
        </authorList>
    </citation>
    <scope>NUCLEOTIDE SEQUENCE [LARGE SCALE GENOMIC DNA]</scope>
    <source>
        <strain evidence="7">ATCC MYA-4620 / CBS 123657 / FGSC 9075 / NRRL 31084 / PH-1</strain>
        <strain evidence="5">PH-1</strain>
    </source>
</reference>
<feature type="modified residue" description="4-aspartylphosphate" evidence="3">
    <location>
        <position position="160"/>
    </location>
</feature>
<dbReference type="GO" id="GO:0071474">
    <property type="term" value="P:cellular hyperosmotic response"/>
    <property type="evidence" value="ECO:0007669"/>
    <property type="project" value="TreeGrafter"/>
</dbReference>
<dbReference type="Gene3D" id="3.40.50.2300">
    <property type="match status" value="1"/>
</dbReference>
<evidence type="ECO:0000313" key="7">
    <source>
        <dbReference type="Proteomes" id="UP000070720"/>
    </source>
</evidence>
<dbReference type="Proteomes" id="UP000070720">
    <property type="component" value="Chromosome 1"/>
</dbReference>
<evidence type="ECO:0000256" key="1">
    <source>
        <dbReference type="ARBA" id="ARBA00022553"/>
    </source>
</evidence>
<dbReference type="PANTHER" id="PTHR45339">
    <property type="entry name" value="HYBRID SIGNAL TRANSDUCTION HISTIDINE KINASE J"/>
    <property type="match status" value="1"/>
</dbReference>
<dbReference type="VEuPathDB" id="FungiDB:FGRAMPH1_01G00579"/>
<accession>A0A098D2D6</accession>
<keyword evidence="2" id="KW-0902">Two-component regulatory system</keyword>
<dbReference type="InParanoid" id="A0A098D2D6"/>
<dbReference type="SUPFAM" id="SSF52172">
    <property type="entry name" value="CheY-like"/>
    <property type="match status" value="1"/>
</dbReference>
<dbReference type="PROSITE" id="PS50110">
    <property type="entry name" value="RESPONSE_REGULATORY"/>
    <property type="match status" value="1"/>
</dbReference>
<protein>
    <submittedName>
        <fullName evidence="5">Chromosome 1, complete genome</fullName>
    </submittedName>
</protein>
<evidence type="ECO:0000256" key="3">
    <source>
        <dbReference type="PROSITE-ProRule" id="PRU00169"/>
    </source>
</evidence>
<dbReference type="SMART" id="SM00448">
    <property type="entry name" value="REC"/>
    <property type="match status" value="1"/>
</dbReference>
<dbReference type="InterPro" id="IPR001789">
    <property type="entry name" value="Sig_transdc_resp-reg_receiver"/>
</dbReference>
<dbReference type="EnsemblFungi" id="CEF72091">
    <property type="protein sequence ID" value="CEF72091"/>
    <property type="gene ID" value="FGRRES_15708_M"/>
</dbReference>
<dbReference type="AlphaFoldDB" id="A0A098D2D6"/>
<dbReference type="PANTHER" id="PTHR45339:SF1">
    <property type="entry name" value="HYBRID SIGNAL TRANSDUCTION HISTIDINE KINASE J"/>
    <property type="match status" value="1"/>
</dbReference>
<reference evidence="6" key="4">
    <citation type="submission" date="2017-01" db="UniProtKB">
        <authorList>
            <consortium name="EnsemblFungi"/>
        </authorList>
    </citation>
    <scope>IDENTIFICATION</scope>
    <source>
        <strain evidence="6">PH-1 / ATCC MYA-4620 / FGSC 9075 / NRRL 31084</strain>
    </source>
</reference>
<dbReference type="CDD" id="cd17546">
    <property type="entry name" value="REC_hyHK_CKI1_RcsC-like"/>
    <property type="match status" value="1"/>
</dbReference>
<reference evidence="6 7" key="2">
    <citation type="journal article" date="2010" name="Nature">
        <title>Comparative genomics reveals mobile pathogenicity chromosomes in Fusarium.</title>
        <authorList>
            <person name="Ma L.J."/>
            <person name="van der Does H.C."/>
            <person name="Borkovich K.A."/>
            <person name="Coleman J.J."/>
            <person name="Daboussi M.J."/>
            <person name="Di Pietro A."/>
            <person name="Dufresne M."/>
            <person name="Freitag M."/>
            <person name="Grabherr M."/>
            <person name="Henrissat B."/>
            <person name="Houterman P.M."/>
            <person name="Kang S."/>
            <person name="Shim W.B."/>
            <person name="Woloshuk C."/>
            <person name="Xie X."/>
            <person name="Xu J.R."/>
            <person name="Antoniw J."/>
            <person name="Baker S.E."/>
            <person name="Bluhm B.H."/>
            <person name="Breakspear A."/>
            <person name="Brown D.W."/>
            <person name="Butchko R.A."/>
            <person name="Chapman S."/>
            <person name="Coulson R."/>
            <person name="Coutinho P.M."/>
            <person name="Danchin E.G."/>
            <person name="Diener A."/>
            <person name="Gale L.R."/>
            <person name="Gardiner D.M."/>
            <person name="Goff S."/>
            <person name="Hammond-Kosack K.E."/>
            <person name="Hilburn K."/>
            <person name="Hua-Van A."/>
            <person name="Jonkers W."/>
            <person name="Kazan K."/>
            <person name="Kodira C.D."/>
            <person name="Koehrsen M."/>
            <person name="Kumar L."/>
            <person name="Lee Y.H."/>
            <person name="Li L."/>
            <person name="Manners J.M."/>
            <person name="Miranda-Saavedra D."/>
            <person name="Mukherjee M."/>
            <person name="Park G."/>
            <person name="Park J."/>
            <person name="Park S.Y."/>
            <person name="Proctor R.H."/>
            <person name="Regev A."/>
            <person name="Ruiz-Roldan M.C."/>
            <person name="Sain D."/>
            <person name="Sakthikumar S."/>
            <person name="Sykes S."/>
            <person name="Schwartz D.C."/>
            <person name="Turgeon B.G."/>
            <person name="Wapinski I."/>
            <person name="Yoder O."/>
            <person name="Young S."/>
            <person name="Zeng Q."/>
            <person name="Zhou S."/>
            <person name="Galagan J."/>
            <person name="Cuomo C.A."/>
            <person name="Kistler H.C."/>
            <person name="Rep M."/>
        </authorList>
    </citation>
    <scope>GENOME REANNOTATION</scope>
    <source>
        <strain evidence="7">ATCC MYA-4620 / CBS 123657 / FGSC 9075 / NRRL 31084 / PH-1</strain>
        <strain evidence="6">PH-1 / ATCC MYA-4620 / FGSC 9075 / NRRL 31084</strain>
    </source>
</reference>
<gene>
    <name evidence="6" type="primary">FG00215.1</name>
    <name evidence="5" type="ORF">FGRAMPH1_01T00579</name>
</gene>
<accession>A0A0E0RLG6</accession>
<sequence length="232" mass="26479">MTATSFNCFFLLQRLRAIDFCNLRLRRLTFLLPSTVVALESSGGQSFCYAPAPSDKQRLPTVYLDDSLSRPSKMSESEKEQNTVAPNNDAVSKFIPEATKVADEHVKYLLAEDNKVYVRLFCHHLDKLGLQSTYRHAWNGQETVDIYKAHPEQCRMIFMDLAMPVMGGMQASLRIREHEKEHNIEPTIIVGLVVGDMRSETDRLINEFGMDTVLKKPAKLGTLRQFLQDWPV</sequence>
<reference evidence="6 7" key="1">
    <citation type="journal article" date="2007" name="Science">
        <title>The Fusarium graminearum genome reveals a link between localized polymorphism and pathogen specialization.</title>
        <authorList>
            <person name="Cuomo C.A."/>
            <person name="Gueldener U."/>
            <person name="Xu J.-R."/>
            <person name="Trail F."/>
            <person name="Turgeon B.G."/>
            <person name="Di Pietro A."/>
            <person name="Walton J.D."/>
            <person name="Ma L.-J."/>
            <person name="Baker S.E."/>
            <person name="Rep M."/>
            <person name="Adam G."/>
            <person name="Antoniw J."/>
            <person name="Baldwin T."/>
            <person name="Calvo S.E."/>
            <person name="Chang Y.-L."/>
            <person name="DeCaprio D."/>
            <person name="Gale L.R."/>
            <person name="Gnerre S."/>
            <person name="Goswami R.S."/>
            <person name="Hammond-Kosack K."/>
            <person name="Harris L.J."/>
            <person name="Hilburn K."/>
            <person name="Kennell J.C."/>
            <person name="Kroken S."/>
            <person name="Magnuson J.K."/>
            <person name="Mannhaupt G."/>
            <person name="Mauceli E.W."/>
            <person name="Mewes H.-W."/>
            <person name="Mitterbauer R."/>
            <person name="Muehlbauer G."/>
            <person name="Muensterkoetter M."/>
            <person name="Nelson D."/>
            <person name="O'Donnell K."/>
            <person name="Ouellet T."/>
            <person name="Qi W."/>
            <person name="Quesneville H."/>
            <person name="Roncero M.I.G."/>
            <person name="Seong K.-Y."/>
            <person name="Tetko I.V."/>
            <person name="Urban M."/>
            <person name="Waalwijk C."/>
            <person name="Ward T.J."/>
            <person name="Yao J."/>
            <person name="Birren B.W."/>
            <person name="Kistler H.C."/>
        </authorList>
    </citation>
    <scope>NUCLEOTIDE SEQUENCE [LARGE SCALE GENOMIC DNA]</scope>
    <source>
        <strain evidence="7">ATCC MYA-4620 / CBS 123657 / FGSC 9075 / NRRL 31084 / PH-1</strain>
        <strain evidence="6">PH-1 / ATCC MYA-4620 / FGSC 9075 / NRRL 31084</strain>
    </source>
</reference>
<keyword evidence="1 3" id="KW-0597">Phosphoprotein</keyword>
<evidence type="ECO:0000313" key="6">
    <source>
        <dbReference type="EnsemblFungi" id="CEF72091"/>
    </source>
</evidence>
<evidence type="ECO:0000313" key="5">
    <source>
        <dbReference type="EMBL" id="CEF72091.1"/>
    </source>
</evidence>
<dbReference type="Pfam" id="PF00072">
    <property type="entry name" value="Response_reg"/>
    <property type="match status" value="1"/>
</dbReference>
<dbReference type="GO" id="GO:0004673">
    <property type="term" value="F:protein histidine kinase activity"/>
    <property type="evidence" value="ECO:0007669"/>
    <property type="project" value="TreeGrafter"/>
</dbReference>
<name>A0A098D2D6_GIBZE</name>
<dbReference type="EMBL" id="HG970332">
    <property type="protein sequence ID" value="CEF72091.1"/>
    <property type="molecule type" value="Genomic_DNA"/>
</dbReference>
<evidence type="ECO:0000259" key="4">
    <source>
        <dbReference type="PROSITE" id="PS50110"/>
    </source>
</evidence>
<dbReference type="InterPro" id="IPR011006">
    <property type="entry name" value="CheY-like_superfamily"/>
</dbReference>
<dbReference type="GO" id="GO:0000160">
    <property type="term" value="P:phosphorelay signal transduction system"/>
    <property type="evidence" value="ECO:0007669"/>
    <property type="project" value="UniProtKB-KW"/>
</dbReference>
<feature type="domain" description="Response regulatory" evidence="4">
    <location>
        <begin position="107"/>
        <end position="231"/>
    </location>
</feature>